<dbReference type="Proteomes" id="UP001356095">
    <property type="component" value="Unassembled WGS sequence"/>
</dbReference>
<sequence length="302" mass="34456">MTHFALIAAVKHPDDLDTALAPFDENKEVAPYRDYFEDWEKTYSRALGFYKECPEDKPAGLDEKNVPEVLSDYEDMEVHEDTTGDKVRYYTVVTYNPNSKWDWWIIGGRYAGKWATNSPGHPDLLTATPAWNTPRDMLTGTVNGGPKKLLDLDESRTRVSSQAATEWDAFHRIADKHPGSFGWSHFYGKVSDTYPIDQARTDYREQPLWSALEGTEFDLRMGCPVDEYAVDRAVYIDRHRARANVGYALLTLDGEWIAPGDMGWFGMSSDDQSDRDAYYERANAYIDSLDGDTYLIVVDCHI</sequence>
<dbReference type="RefSeq" id="WP_330093890.1">
    <property type="nucleotide sequence ID" value="NZ_JAUZMY010000026.1"/>
</dbReference>
<keyword evidence="2" id="KW-1185">Reference proteome</keyword>
<reference evidence="1 2" key="1">
    <citation type="submission" date="2023-08" db="EMBL/GenBank/DDBJ databases">
        <authorList>
            <person name="Girao M."/>
            <person name="Carvalho M.F."/>
        </authorList>
    </citation>
    <scope>NUCLEOTIDE SEQUENCE [LARGE SCALE GENOMIC DNA]</scope>
    <source>
        <strain evidence="1 2">CT-R113</strain>
    </source>
</reference>
<comment type="caution">
    <text evidence="1">The sequence shown here is derived from an EMBL/GenBank/DDBJ whole genome shotgun (WGS) entry which is preliminary data.</text>
</comment>
<dbReference type="EMBL" id="JAUZMY010000026">
    <property type="protein sequence ID" value="MEE2040121.1"/>
    <property type="molecule type" value="Genomic_DNA"/>
</dbReference>
<evidence type="ECO:0000313" key="1">
    <source>
        <dbReference type="EMBL" id="MEE2040121.1"/>
    </source>
</evidence>
<evidence type="ECO:0000313" key="2">
    <source>
        <dbReference type="Proteomes" id="UP001356095"/>
    </source>
</evidence>
<proteinExistence type="predicted"/>
<name>A0ABU7KD10_9ACTN</name>
<organism evidence="1 2">
    <name type="scientific">Nocardiopsis codii</name>
    <dbReference type="NCBI Taxonomy" id="3065942"/>
    <lineage>
        <taxon>Bacteria</taxon>
        <taxon>Bacillati</taxon>
        <taxon>Actinomycetota</taxon>
        <taxon>Actinomycetes</taxon>
        <taxon>Streptosporangiales</taxon>
        <taxon>Nocardiopsidaceae</taxon>
        <taxon>Nocardiopsis</taxon>
    </lineage>
</organism>
<gene>
    <name evidence="1" type="ORF">Q8791_23160</name>
</gene>
<accession>A0ABU7KD10</accession>
<protein>
    <submittedName>
        <fullName evidence="1">Uncharacterized protein</fullName>
    </submittedName>
</protein>